<evidence type="ECO:0000313" key="2">
    <source>
        <dbReference type="EMBL" id="BDQ36896.1"/>
    </source>
</evidence>
<reference evidence="2 3" key="1">
    <citation type="submission" date="2022-08" db="EMBL/GenBank/DDBJ databases">
        <title>Genome Sequence of the sulphate-reducing bacterium, Pseudodesulfovibrio sp. SYK.</title>
        <authorList>
            <person name="Kondo R."/>
            <person name="Kataoka T."/>
        </authorList>
    </citation>
    <scope>NUCLEOTIDE SEQUENCE [LARGE SCALE GENOMIC DNA]</scope>
    <source>
        <strain evidence="2 3">SYK</strain>
    </source>
</reference>
<protein>
    <submittedName>
        <fullName evidence="2">Cell envelope biogenesis protein AsmA</fullName>
    </submittedName>
</protein>
<proteinExistence type="predicted"/>
<gene>
    <name evidence="2" type="ORF">SYK_12560</name>
</gene>
<accession>A0ABN6S111</accession>
<evidence type="ECO:0000313" key="3">
    <source>
        <dbReference type="Proteomes" id="UP001317742"/>
    </source>
</evidence>
<dbReference type="RefSeq" id="WP_281762770.1">
    <property type="nucleotide sequence ID" value="NZ_AP026709.1"/>
</dbReference>
<evidence type="ECO:0000259" key="1">
    <source>
        <dbReference type="Pfam" id="PF05170"/>
    </source>
</evidence>
<feature type="domain" description="AsmA" evidence="1">
    <location>
        <begin position="1"/>
        <end position="591"/>
    </location>
</feature>
<dbReference type="Proteomes" id="UP001317742">
    <property type="component" value="Chromosome"/>
</dbReference>
<dbReference type="PANTHER" id="PTHR30441:SF4">
    <property type="entry name" value="PROTEIN ASMA"/>
    <property type="match status" value="1"/>
</dbReference>
<dbReference type="PANTHER" id="PTHR30441">
    <property type="entry name" value="DUF748 DOMAIN-CONTAINING PROTEIN"/>
    <property type="match status" value="1"/>
</dbReference>
<dbReference type="Pfam" id="PF05170">
    <property type="entry name" value="AsmA"/>
    <property type="match status" value="1"/>
</dbReference>
<dbReference type="EMBL" id="AP026709">
    <property type="protein sequence ID" value="BDQ36896.1"/>
    <property type="molecule type" value="Genomic_DNA"/>
</dbReference>
<keyword evidence="3" id="KW-1185">Reference proteome</keyword>
<sequence length="716" mass="76252">MNKVAKYSIFFIGTCAALFVVALLVFSSVVDPNDYKDRISRIVLEETGRTLVFDGDLDLLLFPNVGIEMGAVSLSNNADFGPDPMIRASSVSVSVRVLPLLLGKVKFGKLILEDLVLNMGRAVDGTTNWEDIVGRQEKTDADAQVDEPFSLEVAGVSVSNGSLLWDDRKTETKFILRGIDLTTGKIAEGSLFPVDVSLNFECSRPDARGVLKIRGKSSIDLVNREYGHMDMQVSVDAQGQSVPGGSVKAVASFNFMALDFNKEHAQITGLNMSAYGTTVHVDGTVEGITQGLKAAAGVLTVDQFDVQKTMVAMGEKPLNVADSTALTSVGGMVDFSFVHGKIDMKTLKIDVDGARIVGNARVERGHALPSCFARLDVGKLDLDRYLPLEHEAQTAAAKEAVASGDSDDVVLSAKVLRELNVDIEAKVAELKLAQAHFQSVTAQLTAQDGLVKFSPVMASAYGGSVKLDAIASAVEKTPKADVAVQVKSLDIGALSRDIDKDSKYAGIADFDATLMSRGERIQTMRRTLNGKLSFHLADGVFPGVNVVKMARETHSRESKGGKVEGDKTEYTRFGSIKGTGVIKDGILKNEDLEVMAPGLRAHGHGAVSLINNKIDYMVKAKLVPQAGGQGGETSDDLFGVLVPIHVTGTLDNPQYWVSVTEYVKALGGAVVGVVGSVFGGVTNAIKGVGSALDESCCEDTPASTKTPQKKKFLGIF</sequence>
<name>A0ABN6S111_9BACT</name>
<dbReference type="InterPro" id="IPR052894">
    <property type="entry name" value="AsmA-related"/>
</dbReference>
<organism evidence="2 3">
    <name type="scientific">Pseudodesulfovibrio nedwellii</name>
    <dbReference type="NCBI Taxonomy" id="2973072"/>
    <lineage>
        <taxon>Bacteria</taxon>
        <taxon>Pseudomonadati</taxon>
        <taxon>Thermodesulfobacteriota</taxon>
        <taxon>Desulfovibrionia</taxon>
        <taxon>Desulfovibrionales</taxon>
        <taxon>Desulfovibrionaceae</taxon>
    </lineage>
</organism>
<dbReference type="InterPro" id="IPR007844">
    <property type="entry name" value="AsmA"/>
</dbReference>